<organism evidence="1 2">
    <name type="scientific">Phytophthora megakarya</name>
    <dbReference type="NCBI Taxonomy" id="4795"/>
    <lineage>
        <taxon>Eukaryota</taxon>
        <taxon>Sar</taxon>
        <taxon>Stramenopiles</taxon>
        <taxon>Oomycota</taxon>
        <taxon>Peronosporomycetes</taxon>
        <taxon>Peronosporales</taxon>
        <taxon>Peronosporaceae</taxon>
        <taxon>Phytophthora</taxon>
    </lineage>
</organism>
<dbReference type="AlphaFoldDB" id="A0A225UT37"/>
<gene>
    <name evidence="1" type="ORF">PHMEG_00033395</name>
</gene>
<name>A0A225UT37_9STRA</name>
<keyword evidence="2" id="KW-1185">Reference proteome</keyword>
<sequence>MTHPLSKMRSIMETILVVVDFHTPLKRDDAPNYEHLEQALEIVYDRSKGRKADGNQGYDEETVLYTEGDRNSCREDVIVADQVLTEAQVADVAMVKTSTVVVFTVIIKTTK</sequence>
<dbReference type="EMBL" id="NBNE01011746">
    <property type="protein sequence ID" value="OWY96355.1"/>
    <property type="molecule type" value="Genomic_DNA"/>
</dbReference>
<proteinExistence type="predicted"/>
<comment type="caution">
    <text evidence="1">The sequence shown here is derived from an EMBL/GenBank/DDBJ whole genome shotgun (WGS) entry which is preliminary data.</text>
</comment>
<dbReference type="Proteomes" id="UP000198211">
    <property type="component" value="Unassembled WGS sequence"/>
</dbReference>
<evidence type="ECO:0000313" key="1">
    <source>
        <dbReference type="EMBL" id="OWY96355.1"/>
    </source>
</evidence>
<reference evidence="2" key="1">
    <citation type="submission" date="2017-03" db="EMBL/GenBank/DDBJ databases">
        <title>Phytopthora megakarya and P. palmivora, two closely related causual agents of cacao black pod achieved similar genome size and gene model numbers by different mechanisms.</title>
        <authorList>
            <person name="Ali S."/>
            <person name="Shao J."/>
            <person name="Larry D.J."/>
            <person name="Kronmiller B."/>
            <person name="Shen D."/>
            <person name="Strem M.D."/>
            <person name="Melnick R.L."/>
            <person name="Guiltinan M.J."/>
            <person name="Tyler B.M."/>
            <person name="Meinhardt L.W."/>
            <person name="Bailey B.A."/>
        </authorList>
    </citation>
    <scope>NUCLEOTIDE SEQUENCE [LARGE SCALE GENOMIC DNA]</scope>
    <source>
        <strain evidence="2">zdho120</strain>
    </source>
</reference>
<protein>
    <submittedName>
        <fullName evidence="1">Uncharacterized protein</fullName>
    </submittedName>
</protein>
<accession>A0A225UT37</accession>
<evidence type="ECO:0000313" key="2">
    <source>
        <dbReference type="Proteomes" id="UP000198211"/>
    </source>
</evidence>